<dbReference type="Proteomes" id="UP000030746">
    <property type="component" value="Unassembled WGS sequence"/>
</dbReference>
<keyword evidence="1" id="KW-1133">Transmembrane helix</keyword>
<evidence type="ECO:0000259" key="3">
    <source>
        <dbReference type="PROSITE" id="PS01186"/>
    </source>
</evidence>
<name>V4CQN6_LOTGI</name>
<evidence type="ECO:0000313" key="4">
    <source>
        <dbReference type="EMBL" id="ESP04780.1"/>
    </source>
</evidence>
<keyword evidence="1" id="KW-0812">Transmembrane</keyword>
<protein>
    <recommendedName>
        <fullName evidence="2 3">EGF-like domain-containing protein</fullName>
    </recommendedName>
</protein>
<dbReference type="PANTHER" id="PTHR24035">
    <property type="entry name" value="MULTIPLE EPIDERMAL GROWTH FACTOR-LIKE DOMAINS PROTEIN"/>
    <property type="match status" value="1"/>
</dbReference>
<dbReference type="OMA" id="PICEQNC"/>
<keyword evidence="1" id="KW-0472">Membrane</keyword>
<feature type="transmembrane region" description="Helical" evidence="1">
    <location>
        <begin position="178"/>
        <end position="200"/>
    </location>
</feature>
<dbReference type="Gene3D" id="2.170.300.10">
    <property type="entry name" value="Tie2 ligand-binding domain superfamily"/>
    <property type="match status" value="1"/>
</dbReference>
<keyword evidence="5" id="KW-1185">Reference proteome</keyword>
<dbReference type="HOGENOM" id="CLU_889317_0_0_1"/>
<dbReference type="RefSeq" id="XP_009044289.1">
    <property type="nucleotide sequence ID" value="XM_009046041.1"/>
</dbReference>
<dbReference type="OrthoDB" id="10252017at2759"/>
<proteinExistence type="predicted"/>
<reference evidence="4 5" key="1">
    <citation type="journal article" date="2013" name="Nature">
        <title>Insights into bilaterian evolution from three spiralian genomes.</title>
        <authorList>
            <person name="Simakov O."/>
            <person name="Marletaz F."/>
            <person name="Cho S.J."/>
            <person name="Edsinger-Gonzales E."/>
            <person name="Havlak P."/>
            <person name="Hellsten U."/>
            <person name="Kuo D.H."/>
            <person name="Larsson T."/>
            <person name="Lv J."/>
            <person name="Arendt D."/>
            <person name="Savage R."/>
            <person name="Osoegawa K."/>
            <person name="de Jong P."/>
            <person name="Grimwood J."/>
            <person name="Chapman J.A."/>
            <person name="Shapiro H."/>
            <person name="Aerts A."/>
            <person name="Otillar R.P."/>
            <person name="Terry A.Y."/>
            <person name="Boore J.L."/>
            <person name="Grigoriev I.V."/>
            <person name="Lindberg D.R."/>
            <person name="Seaver E.C."/>
            <person name="Weisblat D.A."/>
            <person name="Putnam N.H."/>
            <person name="Rokhsar D.S."/>
        </authorList>
    </citation>
    <scope>NUCLEOTIDE SEQUENCE [LARGE SCALE GENOMIC DNA]</scope>
</reference>
<dbReference type="PROSITE" id="PS01186">
    <property type="entry name" value="EGF_2"/>
    <property type="match status" value="1"/>
</dbReference>
<dbReference type="KEGG" id="lgi:LOTGIDRAFT_156004"/>
<dbReference type="GeneID" id="20236908"/>
<sequence length="258" mass="28200">MNKYGAECEKRCDARQCSGISTCNHVTGECINDCKPGYQGIDCIQVQCTDGCKPGYREDDCTVKCETGLYGAGCSKKYSDRKCDDNTNCDSKTGECIDGCQPGFQFTDCTLECDEGFYGYNCSSNCSARFCQSEDQCSKIDGACDCLAGYQGTDCTLIKEASKDNDKDTGHDNKDTTIIILAVVISILVVILIIFVVVFIKYRKSQGTNHTDNNVYESNGPTTAHIYDDLGSRNPENFTNHPSSVYYNTSGVSIDASQ</sequence>
<evidence type="ECO:0000256" key="1">
    <source>
        <dbReference type="SAM" id="Phobius"/>
    </source>
</evidence>
<dbReference type="PANTHER" id="PTHR24035:SF109">
    <property type="entry name" value="PROTEIN DRAPER"/>
    <property type="match status" value="1"/>
</dbReference>
<dbReference type="InterPro" id="IPR052108">
    <property type="entry name" value="MEGF/SIB"/>
</dbReference>
<feature type="domain" description="EGF-like" evidence="2 3">
    <location>
        <begin position="144"/>
        <end position="155"/>
    </location>
</feature>
<dbReference type="InterPro" id="IPR000742">
    <property type="entry name" value="EGF"/>
</dbReference>
<organism evidence="4 5">
    <name type="scientific">Lottia gigantea</name>
    <name type="common">Giant owl limpet</name>
    <dbReference type="NCBI Taxonomy" id="225164"/>
    <lineage>
        <taxon>Eukaryota</taxon>
        <taxon>Metazoa</taxon>
        <taxon>Spiralia</taxon>
        <taxon>Lophotrochozoa</taxon>
        <taxon>Mollusca</taxon>
        <taxon>Gastropoda</taxon>
        <taxon>Patellogastropoda</taxon>
        <taxon>Lottioidea</taxon>
        <taxon>Lottiidae</taxon>
        <taxon>Lottia</taxon>
    </lineage>
</organism>
<evidence type="ECO:0000259" key="2">
    <source>
        <dbReference type="PROSITE" id="PS00022"/>
    </source>
</evidence>
<dbReference type="EMBL" id="KB199651">
    <property type="protein sequence ID" value="ESP04780.1"/>
    <property type="molecule type" value="Genomic_DNA"/>
</dbReference>
<dbReference type="SMART" id="SM00181">
    <property type="entry name" value="EGF"/>
    <property type="match status" value="3"/>
</dbReference>
<gene>
    <name evidence="4" type="ORF">LOTGIDRAFT_156004</name>
</gene>
<dbReference type="CTD" id="20236908"/>
<evidence type="ECO:0000313" key="5">
    <source>
        <dbReference type="Proteomes" id="UP000030746"/>
    </source>
</evidence>
<accession>V4CQN6</accession>
<dbReference type="PROSITE" id="PS00022">
    <property type="entry name" value="EGF_1"/>
    <property type="match status" value="1"/>
</dbReference>
<dbReference type="AlphaFoldDB" id="V4CQN6"/>